<feature type="region of interest" description="Disordered" evidence="1">
    <location>
        <begin position="1"/>
        <end position="132"/>
    </location>
</feature>
<name>A0ABP6XI17_9ACTN</name>
<feature type="compositionally biased region" description="Acidic residues" evidence="1">
    <location>
        <begin position="42"/>
        <end position="54"/>
    </location>
</feature>
<proteinExistence type="predicted"/>
<organism evidence="3 4">
    <name type="scientific">Streptomyces osmaniensis</name>
    <dbReference type="NCBI Taxonomy" id="593134"/>
    <lineage>
        <taxon>Bacteria</taxon>
        <taxon>Bacillati</taxon>
        <taxon>Actinomycetota</taxon>
        <taxon>Actinomycetes</taxon>
        <taxon>Kitasatosporales</taxon>
        <taxon>Streptomycetaceae</taxon>
        <taxon>Streptomyces</taxon>
    </lineage>
</organism>
<protein>
    <submittedName>
        <fullName evidence="3">Uncharacterized protein</fullName>
    </submittedName>
</protein>
<gene>
    <name evidence="3" type="ORF">GCM10022295_55900</name>
</gene>
<evidence type="ECO:0000256" key="1">
    <source>
        <dbReference type="SAM" id="MobiDB-lite"/>
    </source>
</evidence>
<feature type="compositionally biased region" description="Acidic residues" evidence="1">
    <location>
        <begin position="89"/>
        <end position="98"/>
    </location>
</feature>
<dbReference type="Proteomes" id="UP001500707">
    <property type="component" value="Unassembled WGS sequence"/>
</dbReference>
<accession>A0ABP6XI17</accession>
<feature type="transmembrane region" description="Helical" evidence="2">
    <location>
        <begin position="142"/>
        <end position="159"/>
    </location>
</feature>
<sequence>MRDATEDDVQLGHGDGDADASEHAVHDRWADGERGAGHAQEAEAELGEAGEDGDGTGRTPSVLLDELRGDDRESGGGAADLERGAAEPSGDEASDGGGDEAGLKGRAGGEGDAEGKGECDQEDRDGGRDIGTREARAAGRRWAVWFVAVLFSTWLVGAGRNAG</sequence>
<evidence type="ECO:0000313" key="4">
    <source>
        <dbReference type="Proteomes" id="UP001500707"/>
    </source>
</evidence>
<keyword evidence="2" id="KW-0472">Membrane</keyword>
<feature type="compositionally biased region" description="Basic and acidic residues" evidence="1">
    <location>
        <begin position="65"/>
        <end position="85"/>
    </location>
</feature>
<reference evidence="4" key="1">
    <citation type="journal article" date="2019" name="Int. J. Syst. Evol. Microbiol.">
        <title>The Global Catalogue of Microorganisms (GCM) 10K type strain sequencing project: providing services to taxonomists for standard genome sequencing and annotation.</title>
        <authorList>
            <consortium name="The Broad Institute Genomics Platform"/>
            <consortium name="The Broad Institute Genome Sequencing Center for Infectious Disease"/>
            <person name="Wu L."/>
            <person name="Ma J."/>
        </authorList>
    </citation>
    <scope>NUCLEOTIDE SEQUENCE [LARGE SCALE GENOMIC DNA]</scope>
    <source>
        <strain evidence="4">JCM 17656</strain>
    </source>
</reference>
<keyword evidence="2" id="KW-1133">Transmembrane helix</keyword>
<feature type="compositionally biased region" description="Basic and acidic residues" evidence="1">
    <location>
        <begin position="101"/>
        <end position="132"/>
    </location>
</feature>
<keyword evidence="4" id="KW-1185">Reference proteome</keyword>
<keyword evidence="2" id="KW-0812">Transmembrane</keyword>
<dbReference type="EMBL" id="BAABCE010000011">
    <property type="protein sequence ID" value="GAA3566737.1"/>
    <property type="molecule type" value="Genomic_DNA"/>
</dbReference>
<comment type="caution">
    <text evidence="3">The sequence shown here is derived from an EMBL/GenBank/DDBJ whole genome shotgun (WGS) entry which is preliminary data.</text>
</comment>
<evidence type="ECO:0000313" key="3">
    <source>
        <dbReference type="EMBL" id="GAA3566737.1"/>
    </source>
</evidence>
<feature type="compositionally biased region" description="Basic and acidic residues" evidence="1">
    <location>
        <begin position="14"/>
        <end position="36"/>
    </location>
</feature>
<evidence type="ECO:0000256" key="2">
    <source>
        <dbReference type="SAM" id="Phobius"/>
    </source>
</evidence>